<reference evidence="2 3" key="1">
    <citation type="submission" date="2019-12" db="EMBL/GenBank/DDBJ databases">
        <title>Genomic-based taxomic classification of the family Erythrobacteraceae.</title>
        <authorList>
            <person name="Xu L."/>
        </authorList>
    </citation>
    <scope>NUCLEOTIDE SEQUENCE [LARGE SCALE GENOMIC DNA]</scope>
    <source>
        <strain evidence="2 3">KCTC 42453</strain>
    </source>
</reference>
<dbReference type="AlphaFoldDB" id="A0A845B158"/>
<feature type="transmembrane region" description="Helical" evidence="1">
    <location>
        <begin position="60"/>
        <end position="78"/>
    </location>
</feature>
<evidence type="ECO:0000256" key="1">
    <source>
        <dbReference type="SAM" id="Phobius"/>
    </source>
</evidence>
<organism evidence="2 3">
    <name type="scientific">Allopontixanthobacter sediminis</name>
    <dbReference type="NCBI Taxonomy" id="1689985"/>
    <lineage>
        <taxon>Bacteria</taxon>
        <taxon>Pseudomonadati</taxon>
        <taxon>Pseudomonadota</taxon>
        <taxon>Alphaproteobacteria</taxon>
        <taxon>Sphingomonadales</taxon>
        <taxon>Erythrobacteraceae</taxon>
        <taxon>Allopontixanthobacter</taxon>
    </lineage>
</organism>
<name>A0A845B158_9SPHN</name>
<evidence type="ECO:0000313" key="2">
    <source>
        <dbReference type="EMBL" id="MXP44285.1"/>
    </source>
</evidence>
<dbReference type="RefSeq" id="WP_160755896.1">
    <property type="nucleotide sequence ID" value="NZ_WTYL01000002.1"/>
</dbReference>
<accession>A0A845B158</accession>
<dbReference type="EMBL" id="WTYL01000002">
    <property type="protein sequence ID" value="MXP44285.1"/>
    <property type="molecule type" value="Genomic_DNA"/>
</dbReference>
<evidence type="ECO:0000313" key="3">
    <source>
        <dbReference type="Proteomes" id="UP000431922"/>
    </source>
</evidence>
<feature type="transmembrane region" description="Helical" evidence="1">
    <location>
        <begin position="6"/>
        <end position="23"/>
    </location>
</feature>
<gene>
    <name evidence="2" type="ORF">GRI65_07435</name>
</gene>
<feature type="transmembrane region" description="Helical" evidence="1">
    <location>
        <begin position="30"/>
        <end position="54"/>
    </location>
</feature>
<dbReference type="Proteomes" id="UP000431922">
    <property type="component" value="Unassembled WGS sequence"/>
</dbReference>
<comment type="caution">
    <text evidence="2">The sequence shown here is derived from an EMBL/GenBank/DDBJ whole genome shotgun (WGS) entry which is preliminary data.</text>
</comment>
<keyword evidence="1" id="KW-1133">Transmembrane helix</keyword>
<keyword evidence="1" id="KW-0472">Membrane</keyword>
<keyword evidence="1" id="KW-0812">Transmembrane</keyword>
<proteinExistence type="predicted"/>
<sequence length="84" mass="8708">MGIVILIALGALLGWLASIIMRIEDRQRIMYNFAAGIGGALISGLFIGDIAILSGISAETVLAGFAGSVAVLALCNVIHRNAIR</sequence>
<keyword evidence="3" id="KW-1185">Reference proteome</keyword>
<protein>
    <submittedName>
        <fullName evidence="2">GlsB/YeaQ/YmgE family stress response membrane protein</fullName>
    </submittedName>
</protein>